<dbReference type="Proteomes" id="UP001161247">
    <property type="component" value="Chromosome 5"/>
</dbReference>
<dbReference type="InterPro" id="IPR017451">
    <property type="entry name" value="F-box-assoc_interact_dom"/>
</dbReference>
<keyword evidence="3" id="KW-1185">Reference proteome</keyword>
<dbReference type="InterPro" id="IPR036047">
    <property type="entry name" value="F-box-like_dom_sf"/>
</dbReference>
<dbReference type="PANTHER" id="PTHR31111">
    <property type="entry name" value="BNAA05G37150D PROTEIN-RELATED"/>
    <property type="match status" value="1"/>
</dbReference>
<sequence length="381" mass="43090">MEYCSTTPPELPPELWLEILSYIPTKPLMRFKSVSRLWLSIIFDPALARLHCRRPGSFKGLLISNAFGFGRGNLEFCYVNLDDQVKQISRHHEVGQSLQLKCTYPVNGLVCFYEPGSRGNSYLHNVATQETLQLPTTKSPAFILRLGFDPVTKLYKLLKMSIDHHGEYIKDCEILTFGEGQGSVLPSPEWRSIDSPSPPTEVEFFNTSVCYDGVIYGERWGGSDAICGFHLSKEMFFSFPKPESCEEYERSRLLHFGPGLTLSTYSYTVVKAQCKVISCHGDLSPEVSSELKFEFQLMIGDKYLTVVGILPDGKIVSCGDLDDNSEQMMILYVYDPSRKKTENFQLDSASLPRPSSSSSIFDSLRLYFQENIVSLRCLIPH</sequence>
<evidence type="ECO:0000259" key="1">
    <source>
        <dbReference type="PROSITE" id="PS50181"/>
    </source>
</evidence>
<dbReference type="PANTHER" id="PTHR31111:SF138">
    <property type="entry name" value="F-BOX ASSOCIATED DOMAIN-CONTAINING PROTEIN"/>
    <property type="match status" value="1"/>
</dbReference>
<dbReference type="EMBL" id="OX459122">
    <property type="protein sequence ID" value="CAI9106801.1"/>
    <property type="molecule type" value="Genomic_DNA"/>
</dbReference>
<dbReference type="InterPro" id="IPR001810">
    <property type="entry name" value="F-box_dom"/>
</dbReference>
<dbReference type="SMART" id="SM00256">
    <property type="entry name" value="FBOX"/>
    <property type="match status" value="1"/>
</dbReference>
<dbReference type="Gene3D" id="1.20.1280.50">
    <property type="match status" value="1"/>
</dbReference>
<accession>A0AAV1DHB8</accession>
<dbReference type="AlphaFoldDB" id="A0AAV1DHB8"/>
<evidence type="ECO:0000313" key="2">
    <source>
        <dbReference type="EMBL" id="CAI9106801.1"/>
    </source>
</evidence>
<protein>
    <submittedName>
        <fullName evidence="2">OLC1v1006025C1</fullName>
    </submittedName>
</protein>
<dbReference type="Pfam" id="PF00646">
    <property type="entry name" value="F-box"/>
    <property type="match status" value="1"/>
</dbReference>
<dbReference type="SUPFAM" id="SSF81383">
    <property type="entry name" value="F-box domain"/>
    <property type="match status" value="1"/>
</dbReference>
<reference evidence="2" key="1">
    <citation type="submission" date="2023-03" db="EMBL/GenBank/DDBJ databases">
        <authorList>
            <person name="Julca I."/>
        </authorList>
    </citation>
    <scope>NUCLEOTIDE SEQUENCE</scope>
</reference>
<dbReference type="InterPro" id="IPR013187">
    <property type="entry name" value="F-box-assoc_dom_typ3"/>
</dbReference>
<dbReference type="Pfam" id="PF08268">
    <property type="entry name" value="FBA_3"/>
    <property type="match status" value="1"/>
</dbReference>
<feature type="domain" description="F-box" evidence="1">
    <location>
        <begin position="5"/>
        <end position="50"/>
    </location>
</feature>
<proteinExistence type="predicted"/>
<name>A0AAV1DHB8_OLDCO</name>
<dbReference type="NCBIfam" id="TIGR01640">
    <property type="entry name" value="F_box_assoc_1"/>
    <property type="match status" value="1"/>
</dbReference>
<gene>
    <name evidence="2" type="ORF">OLC1_LOCUS15246</name>
</gene>
<evidence type="ECO:0000313" key="3">
    <source>
        <dbReference type="Proteomes" id="UP001161247"/>
    </source>
</evidence>
<organism evidence="2 3">
    <name type="scientific">Oldenlandia corymbosa var. corymbosa</name>
    <dbReference type="NCBI Taxonomy" id="529605"/>
    <lineage>
        <taxon>Eukaryota</taxon>
        <taxon>Viridiplantae</taxon>
        <taxon>Streptophyta</taxon>
        <taxon>Embryophyta</taxon>
        <taxon>Tracheophyta</taxon>
        <taxon>Spermatophyta</taxon>
        <taxon>Magnoliopsida</taxon>
        <taxon>eudicotyledons</taxon>
        <taxon>Gunneridae</taxon>
        <taxon>Pentapetalae</taxon>
        <taxon>asterids</taxon>
        <taxon>lamiids</taxon>
        <taxon>Gentianales</taxon>
        <taxon>Rubiaceae</taxon>
        <taxon>Rubioideae</taxon>
        <taxon>Spermacoceae</taxon>
        <taxon>Hedyotis-Oldenlandia complex</taxon>
        <taxon>Oldenlandia</taxon>
    </lineage>
</organism>
<dbReference type="PROSITE" id="PS50181">
    <property type="entry name" value="FBOX"/>
    <property type="match status" value="1"/>
</dbReference>